<feature type="domain" description="Protein FecR C-terminal" evidence="3">
    <location>
        <begin position="311"/>
        <end position="379"/>
    </location>
</feature>
<dbReference type="RefSeq" id="WP_103905711.1">
    <property type="nucleotide sequence ID" value="NZ_CP049246.1"/>
</dbReference>
<name>A0A1H5WGU6_9SPHI</name>
<dbReference type="OrthoDB" id="1099963at2"/>
<dbReference type="Pfam" id="PF16344">
    <property type="entry name" value="FecR_C"/>
    <property type="match status" value="1"/>
</dbReference>
<keyword evidence="1" id="KW-0472">Membrane</keyword>
<dbReference type="Gene3D" id="2.60.120.1440">
    <property type="match status" value="1"/>
</dbReference>
<feature type="transmembrane region" description="Helical" evidence="1">
    <location>
        <begin position="84"/>
        <end position="103"/>
    </location>
</feature>
<dbReference type="InterPro" id="IPR032508">
    <property type="entry name" value="FecR_C"/>
</dbReference>
<dbReference type="InterPro" id="IPR012373">
    <property type="entry name" value="Ferrdict_sens_TM"/>
</dbReference>
<sequence length="381" mass="42451">MDNRRLAELEKKWLDGSITEQEAQEYSNWYNLGQNDPVEIPSDIARSKEEHQLKMLQSIMAKLEQDNPVQQPVEPVRPLIPRRVLAVAATILLMLGIGAVWYFNSRPTDEATSIVQYDKKPGQSGLVITLHDGRELLVDSIPNGLIAEENGIQIIKRNGVIYYEGNSNAVVNHTASTQRGRKYQLVLPDGSKVWLNAASKLTYPNEFSGDDRQVQLEGEAYFEVVSNSKKPFTVRAGGQEVRVLGTHFNVNNYTDENHITTTLLEGKVEVKTNGDALMLAPNQQAISANHGGAIAVSKVDAAASIGWMKGEFNFNNANLRTILNQIARWYDIDVKILPGVNQNQVFYGNTSMNQNLSEVLKVLELSGIHMKLEENTLIVKP</sequence>
<evidence type="ECO:0000259" key="2">
    <source>
        <dbReference type="Pfam" id="PF04773"/>
    </source>
</evidence>
<dbReference type="GO" id="GO:0016989">
    <property type="term" value="F:sigma factor antagonist activity"/>
    <property type="evidence" value="ECO:0007669"/>
    <property type="project" value="TreeGrafter"/>
</dbReference>
<evidence type="ECO:0000313" key="5">
    <source>
        <dbReference type="Proteomes" id="UP000236731"/>
    </source>
</evidence>
<dbReference type="AlphaFoldDB" id="A0A1H5WGU6"/>
<dbReference type="Gene3D" id="3.55.50.30">
    <property type="match status" value="1"/>
</dbReference>
<keyword evidence="5" id="KW-1185">Reference proteome</keyword>
<dbReference type="PANTHER" id="PTHR30273:SF2">
    <property type="entry name" value="PROTEIN FECR"/>
    <property type="match status" value="1"/>
</dbReference>
<protein>
    <recommendedName>
        <fullName evidence="6">FecR protein</fullName>
    </recommendedName>
</protein>
<keyword evidence="1" id="KW-1133">Transmembrane helix</keyword>
<evidence type="ECO:0000259" key="3">
    <source>
        <dbReference type="Pfam" id="PF16344"/>
    </source>
</evidence>
<dbReference type="PIRSF" id="PIRSF018266">
    <property type="entry name" value="FecR"/>
    <property type="match status" value="1"/>
</dbReference>
<evidence type="ECO:0000256" key="1">
    <source>
        <dbReference type="SAM" id="Phobius"/>
    </source>
</evidence>
<dbReference type="InterPro" id="IPR006860">
    <property type="entry name" value="FecR"/>
</dbReference>
<dbReference type="Pfam" id="PF04773">
    <property type="entry name" value="FecR"/>
    <property type="match status" value="1"/>
</dbReference>
<feature type="domain" description="FecR protein" evidence="2">
    <location>
        <begin position="174"/>
        <end position="269"/>
    </location>
</feature>
<organism evidence="4 5">
    <name type="scientific">Sphingobacterium lactis</name>
    <dbReference type="NCBI Taxonomy" id="797291"/>
    <lineage>
        <taxon>Bacteria</taxon>
        <taxon>Pseudomonadati</taxon>
        <taxon>Bacteroidota</taxon>
        <taxon>Sphingobacteriia</taxon>
        <taxon>Sphingobacteriales</taxon>
        <taxon>Sphingobacteriaceae</taxon>
        <taxon>Sphingobacterium</taxon>
    </lineage>
</organism>
<proteinExistence type="predicted"/>
<keyword evidence="1" id="KW-0812">Transmembrane</keyword>
<gene>
    <name evidence="4" type="ORF">SAMN05421877_10447</name>
</gene>
<dbReference type="FunFam" id="2.60.120.1440:FF:000001">
    <property type="entry name" value="Putative anti-sigma factor"/>
    <property type="match status" value="1"/>
</dbReference>
<evidence type="ECO:0008006" key="6">
    <source>
        <dbReference type="Google" id="ProtNLM"/>
    </source>
</evidence>
<reference evidence="5" key="1">
    <citation type="submission" date="2016-10" db="EMBL/GenBank/DDBJ databases">
        <authorList>
            <person name="Varghese N."/>
            <person name="Submissions S."/>
        </authorList>
    </citation>
    <scope>NUCLEOTIDE SEQUENCE [LARGE SCALE GENOMIC DNA]</scope>
    <source>
        <strain evidence="5">DSM 22361</strain>
    </source>
</reference>
<accession>A0A1H5WGU6</accession>
<dbReference type="PANTHER" id="PTHR30273">
    <property type="entry name" value="PERIPLASMIC SIGNAL SENSOR AND SIGMA FACTOR ACTIVATOR FECR-RELATED"/>
    <property type="match status" value="1"/>
</dbReference>
<dbReference type="Proteomes" id="UP000236731">
    <property type="component" value="Unassembled WGS sequence"/>
</dbReference>
<evidence type="ECO:0000313" key="4">
    <source>
        <dbReference type="EMBL" id="SEF98665.1"/>
    </source>
</evidence>
<dbReference type="EMBL" id="FNUT01000004">
    <property type="protein sequence ID" value="SEF98665.1"/>
    <property type="molecule type" value="Genomic_DNA"/>
</dbReference>